<dbReference type="SUPFAM" id="SSF48097">
    <property type="entry name" value="Regulator of G-protein signaling, RGS"/>
    <property type="match status" value="1"/>
</dbReference>
<feature type="domain" description="RGS" evidence="1">
    <location>
        <begin position="20"/>
        <end position="148"/>
    </location>
</feature>
<dbReference type="Gene3D" id="1.10.167.10">
    <property type="entry name" value="Regulator of G-protein Signalling 4, domain 2"/>
    <property type="match status" value="1"/>
</dbReference>
<dbReference type="InterPro" id="IPR016137">
    <property type="entry name" value="RGS"/>
</dbReference>
<accession>A0A8H5ZV43</accession>
<evidence type="ECO:0000313" key="3">
    <source>
        <dbReference type="Proteomes" id="UP000541154"/>
    </source>
</evidence>
<dbReference type="EMBL" id="SPNV01000259">
    <property type="protein sequence ID" value="KAF5857408.1"/>
    <property type="molecule type" value="Genomic_DNA"/>
</dbReference>
<dbReference type="AlphaFoldDB" id="A0A8H5ZV43"/>
<dbReference type="Proteomes" id="UP000541154">
    <property type="component" value="Unassembled WGS sequence"/>
</dbReference>
<dbReference type="PANTHER" id="PTHR10845:SF267">
    <property type="entry name" value="REGULATOR OF G PROTEIN SIGNALING DOMAIN PROTEIN (AFU_ORTHOLOGUE AFUA_6G06860)"/>
    <property type="match status" value="1"/>
</dbReference>
<organism evidence="2 3">
    <name type="scientific">Petromyces alliaceus</name>
    <name type="common">Aspergillus alliaceus</name>
    <dbReference type="NCBI Taxonomy" id="209559"/>
    <lineage>
        <taxon>Eukaryota</taxon>
        <taxon>Fungi</taxon>
        <taxon>Dikarya</taxon>
        <taxon>Ascomycota</taxon>
        <taxon>Pezizomycotina</taxon>
        <taxon>Eurotiomycetes</taxon>
        <taxon>Eurotiomycetidae</taxon>
        <taxon>Eurotiales</taxon>
        <taxon>Aspergillaceae</taxon>
        <taxon>Aspergillus</taxon>
        <taxon>Aspergillus subgen. Circumdati</taxon>
    </lineage>
</organism>
<dbReference type="PROSITE" id="PS50132">
    <property type="entry name" value="RGS"/>
    <property type="match status" value="1"/>
</dbReference>
<dbReference type="Pfam" id="PF00615">
    <property type="entry name" value="RGS"/>
    <property type="match status" value="1"/>
</dbReference>
<protein>
    <recommendedName>
        <fullName evidence="1">RGS domain-containing protein</fullName>
    </recommendedName>
</protein>
<dbReference type="InterPro" id="IPR036305">
    <property type="entry name" value="RGS_sf"/>
</dbReference>
<name>A0A8H5ZV43_PETAA</name>
<keyword evidence="3" id="KW-1185">Reference proteome</keyword>
<dbReference type="CDD" id="cd07440">
    <property type="entry name" value="RGS"/>
    <property type="match status" value="1"/>
</dbReference>
<dbReference type="PANTHER" id="PTHR10845">
    <property type="entry name" value="REGULATOR OF G PROTEIN SIGNALING"/>
    <property type="match status" value="1"/>
</dbReference>
<proteinExistence type="predicted"/>
<dbReference type="InterPro" id="IPR044926">
    <property type="entry name" value="RGS_subdomain_2"/>
</dbReference>
<evidence type="ECO:0000313" key="2">
    <source>
        <dbReference type="EMBL" id="KAF5857408.1"/>
    </source>
</evidence>
<sequence length="238" mass="26371">MSGEVITPSSPQEYPTFDKVLNDVAPYPYTLKSFKAYLSQNHCSESLEFLEGMKQYKQAYRSALNLDGSSSSSRSSMLPRLLLTWRNLLSVYILPGSLHELNISTEERNALLKYTDISSPPSPCVIDEAVGKIAQSLESSIFLPYLSSRAALVLAVDPHFEQPNSDAVGEKPSVSMSEQAISDITFESSTNPQSGKGRRGDKSLVFTKLVVLVHQSTKFVRPRQRLLRAPSGTHQRDT</sequence>
<gene>
    <name evidence="2" type="ORF">ETB97_005792</name>
</gene>
<comment type="caution">
    <text evidence="2">The sequence shown here is derived from an EMBL/GenBank/DDBJ whole genome shotgun (WGS) entry which is preliminary data.</text>
</comment>
<dbReference type="SMART" id="SM00315">
    <property type="entry name" value="RGS"/>
    <property type="match status" value="1"/>
</dbReference>
<evidence type="ECO:0000259" key="1">
    <source>
        <dbReference type="PROSITE" id="PS50132"/>
    </source>
</evidence>
<reference evidence="2 3" key="1">
    <citation type="submission" date="2019-04" db="EMBL/GenBank/DDBJ databases">
        <title>Aspergillus burnettii sp. nov., novel species from soil in southeast Queensland.</title>
        <authorList>
            <person name="Gilchrist C.L.M."/>
            <person name="Pitt J.I."/>
            <person name="Lange L."/>
            <person name="Lacey H.J."/>
            <person name="Vuong D."/>
            <person name="Midgley D.J."/>
            <person name="Greenfield P."/>
            <person name="Bradbury M."/>
            <person name="Lacey E."/>
            <person name="Busk P.K."/>
            <person name="Pilgaard B."/>
            <person name="Chooi Y.H."/>
            <person name="Piggott A.M."/>
        </authorList>
    </citation>
    <scope>NUCLEOTIDE SEQUENCE [LARGE SCALE GENOMIC DNA]</scope>
    <source>
        <strain evidence="2 3">FRR 5400</strain>
    </source>
</reference>